<evidence type="ECO:0000256" key="9">
    <source>
        <dbReference type="ARBA" id="ARBA00023204"/>
    </source>
</evidence>
<dbReference type="GO" id="GO:0008854">
    <property type="term" value="F:exodeoxyribonuclease V activity"/>
    <property type="evidence" value="ECO:0007669"/>
    <property type="project" value="UniProtKB-EC"/>
</dbReference>
<sequence>MTESAALPPGFMAVHGNHPEALRDLMLAWMARHPLAPLEDEFVLVQSNGVAQWLKLSLARDAGQGGVGVAAAIRTELPASFIWQAYRAVLGAQHVPAASPFDKTLLTWRLMRLLPALLAEEVFAPLSRFLVDDRDLRKRHQLAERLADLFDQYQVYRADWLADWAAGEDTISTSRGGKQPVPPELRWQPRLWRALLEDVGPEGAASSRAAVHQRFMAAASDRQGERPAGLPRRLVVFGISSLPQQSLEVLATLARWVQVLMCVHNPCEHDWSHIVADKDLLRAERWRQQRRPGSEGPIADEALHLHAQPLLAAWGKQGRDFIRLLDVHDEQEAYAQRFEAIGQRIACFDANPQGTVLRQLQDDIRDLRPLAETRATWPAIDTRADRSIAFHVTHGPQREVEVLHDQLLAAFAADPTLHPRDVIVMVPDVATYAPHIQAVFGLLTPDDARHIPFTLADQGQRHHDPLLGALEKLLALPQSRIAVSDVLDWLEVPALRARFGIEESQLPLLHRWISAANIRWGLHAEQRQSLDLPEALAQNSWDFGLQRMLLGYAVGSSEAWAGVEPLDEVGGLDAALLGPLVQLLATLEAHWRTLATPAAPKVWGERLRALLADFFETGEDADGFTLMRLGTSLQDWLAACENAGLVEELPLSVVREHWLAQIDQPTLNATFFAGAVTFATLMPMRAIPFRVVALLGMNDGDYPRSRVPMDFDLMGHDYRPGDRSRREDDRYLFLEALLSAREKLHISWVGHSILDNSERPPSVLVAQLRDHLAAGWRLAGDEDLAQDKAGKQLLHALTVEHRLQPFHPAYFTQGGDDRLFSYATAWRAQAATLTDDAPDPELPPRPFEGPLTLRMLSDFLKEPPRAFFRLRLGVFLDDRESESEDHEPFDLNALENWKLQDELIQSQRSALEAGEAREDAMNSKLERIAGRGALPAGPFGVLQQQALAEPMEAMFTEYAKAQDEWPIVLPDEALDHLPEGLHESLRLADWLGGLRANANGERCRLVLHSSSLVKDDRYRRDKLHPFWIAHVAAHLDGGSMTTRIISKVGTVTLQPLDPADARAWWSRLLDAWQQGQCRPLPLAQQTAFAWLDAGGTNADVPHEAAFEAARKCYGDARVPDSGEIQFSDYLLRAFPDFDALWSDGEFARWTVDLLKPIGDAVGNARIKAAKGAPAAIKESA</sequence>
<dbReference type="Gene3D" id="1.10.10.990">
    <property type="match status" value="1"/>
</dbReference>
<keyword evidence="7 10" id="KW-0067">ATP-binding</keyword>
<comment type="subunit">
    <text evidence="10">Heterotrimer of RecB, RecC and RecD. All subunits contribute to DNA-binding.</text>
</comment>
<keyword evidence="5 10" id="KW-0347">Helicase</keyword>
<dbReference type="Gene3D" id="1.10.10.160">
    <property type="match status" value="1"/>
</dbReference>
<dbReference type="RefSeq" id="WP_340335168.1">
    <property type="nucleotide sequence ID" value="NZ_JBBKZS010000003.1"/>
</dbReference>
<evidence type="ECO:0000256" key="2">
    <source>
        <dbReference type="ARBA" id="ARBA00022741"/>
    </source>
</evidence>
<feature type="domain" description="RecC C-terminal" evidence="11">
    <location>
        <begin position="850"/>
        <end position="1093"/>
    </location>
</feature>
<name>A0ABU8X8T9_9BURK</name>
<evidence type="ECO:0000256" key="8">
    <source>
        <dbReference type="ARBA" id="ARBA00023125"/>
    </source>
</evidence>
<keyword evidence="13" id="KW-1185">Reference proteome</keyword>
<organism evidence="12 13">
    <name type="scientific">Variovorax robiniae</name>
    <dbReference type="NCBI Taxonomy" id="1836199"/>
    <lineage>
        <taxon>Bacteria</taxon>
        <taxon>Pseudomonadati</taxon>
        <taxon>Pseudomonadota</taxon>
        <taxon>Betaproteobacteria</taxon>
        <taxon>Burkholderiales</taxon>
        <taxon>Comamonadaceae</taxon>
        <taxon>Variovorax</taxon>
    </lineage>
</organism>
<dbReference type="Gene3D" id="3.40.50.300">
    <property type="entry name" value="P-loop containing nucleotide triphosphate hydrolases"/>
    <property type="match status" value="2"/>
</dbReference>
<keyword evidence="8 10" id="KW-0238">DNA-binding</keyword>
<reference evidence="12 13" key="1">
    <citation type="submission" date="2024-03" db="EMBL/GenBank/DDBJ databases">
        <title>Novel species of the genus Variovorax.</title>
        <authorList>
            <person name="Liu Q."/>
            <person name="Xin Y.-H."/>
        </authorList>
    </citation>
    <scope>NUCLEOTIDE SEQUENCE [LARGE SCALE GENOMIC DNA]</scope>
    <source>
        <strain evidence="12 13">KACC 18901</strain>
    </source>
</reference>
<protein>
    <recommendedName>
        <fullName evidence="10">RecBCD enzyme subunit RecC</fullName>
    </recommendedName>
    <alternativeName>
        <fullName evidence="10">Exonuclease V subunit RecC</fullName>
        <shortName evidence="10">ExoV subunit RecC</shortName>
    </alternativeName>
    <alternativeName>
        <fullName evidence="10">Helicase/nuclease RecBCD subunit RecC</fullName>
    </alternativeName>
</protein>
<dbReference type="Gene3D" id="3.40.50.10930">
    <property type="match status" value="1"/>
</dbReference>
<keyword evidence="1 10" id="KW-0540">Nuclease</keyword>
<dbReference type="InterPro" id="IPR013986">
    <property type="entry name" value="DExx_box_DNA_helicase_dom_sf"/>
</dbReference>
<keyword evidence="3 10" id="KW-0227">DNA damage</keyword>
<evidence type="ECO:0000313" key="13">
    <source>
        <dbReference type="Proteomes" id="UP001367030"/>
    </source>
</evidence>
<dbReference type="NCBIfam" id="TIGR01450">
    <property type="entry name" value="recC"/>
    <property type="match status" value="1"/>
</dbReference>
<dbReference type="InterPro" id="IPR011335">
    <property type="entry name" value="Restrct_endonuc-II-like"/>
</dbReference>
<gene>
    <name evidence="10 12" type="primary">recC</name>
    <name evidence="12" type="ORF">WKW79_10990</name>
</gene>
<evidence type="ECO:0000256" key="1">
    <source>
        <dbReference type="ARBA" id="ARBA00022722"/>
    </source>
</evidence>
<evidence type="ECO:0000313" key="12">
    <source>
        <dbReference type="EMBL" id="MEJ8855097.1"/>
    </source>
</evidence>
<proteinExistence type="inferred from homology"/>
<evidence type="ECO:0000256" key="10">
    <source>
        <dbReference type="HAMAP-Rule" id="MF_01486"/>
    </source>
</evidence>
<evidence type="ECO:0000256" key="6">
    <source>
        <dbReference type="ARBA" id="ARBA00022839"/>
    </source>
</evidence>
<comment type="miscellaneous">
    <text evidence="10">In the RecBCD complex, RecB has a slow 3'-5' helicase, an exonuclease activity and loads RecA onto ssDNA, RecD has a fast 5'-3' helicase activity, while RecC stimulates the ATPase and processivity of the RecB helicase and contributes to recognition of the Chi site.</text>
</comment>
<keyword evidence="2 10" id="KW-0547">Nucleotide-binding</keyword>
<keyword evidence="6 10" id="KW-0269">Exonuclease</keyword>
<evidence type="ECO:0000256" key="4">
    <source>
        <dbReference type="ARBA" id="ARBA00022801"/>
    </source>
</evidence>
<dbReference type="InterPro" id="IPR006697">
    <property type="entry name" value="RecC"/>
</dbReference>
<comment type="caution">
    <text evidence="12">The sequence shown here is derived from an EMBL/GenBank/DDBJ whole genome shotgun (WGS) entry which is preliminary data.</text>
</comment>
<dbReference type="PANTHER" id="PTHR30591">
    <property type="entry name" value="RECBCD ENZYME SUBUNIT RECC"/>
    <property type="match status" value="1"/>
</dbReference>
<accession>A0ABU8X8T9</accession>
<evidence type="ECO:0000256" key="3">
    <source>
        <dbReference type="ARBA" id="ARBA00022763"/>
    </source>
</evidence>
<dbReference type="SUPFAM" id="SSF52980">
    <property type="entry name" value="Restriction endonuclease-like"/>
    <property type="match status" value="1"/>
</dbReference>
<comment type="function">
    <text evidence="10">A helicase/nuclease that prepares dsDNA breaks (DSB) for recombinational DNA repair. Binds to DSBs and unwinds DNA via a highly rapid and processive ATP-dependent bidirectional helicase activity. Unwinds dsDNA until it encounters a Chi (crossover hotspot instigator) sequence from the 3' direction. Cuts ssDNA a few nucleotides 3' to the Chi site. The properties and activities of the enzyme are changed at Chi. The Chi-altered holoenzyme produces a long 3'-ssDNA overhang and facilitates RecA-binding to the ssDNA for homologous DNA recombination and repair. Holoenzyme degrades any linearized DNA that is unable to undergo homologous recombination. In the holoenzyme this subunit recognizes the wild-type Chi sequence, and when added to isolated RecB increases its ATP-dependent helicase processivity.</text>
</comment>
<keyword evidence="9 10" id="KW-0234">DNA repair</keyword>
<dbReference type="InterPro" id="IPR041500">
    <property type="entry name" value="RecC_C"/>
</dbReference>
<dbReference type="PANTHER" id="PTHR30591:SF1">
    <property type="entry name" value="RECBCD ENZYME SUBUNIT RECC"/>
    <property type="match status" value="1"/>
</dbReference>
<dbReference type="SUPFAM" id="SSF52540">
    <property type="entry name" value="P-loop containing nucleoside triphosphate hydrolases"/>
    <property type="match status" value="2"/>
</dbReference>
<dbReference type="Pfam" id="PF04257">
    <property type="entry name" value="Exonuc_V_gamma"/>
    <property type="match status" value="1"/>
</dbReference>
<dbReference type="Proteomes" id="UP001367030">
    <property type="component" value="Unassembled WGS sequence"/>
</dbReference>
<evidence type="ECO:0000259" key="11">
    <source>
        <dbReference type="Pfam" id="PF17946"/>
    </source>
</evidence>
<dbReference type="HAMAP" id="MF_01486">
    <property type="entry name" value="RecC"/>
    <property type="match status" value="1"/>
</dbReference>
<keyword evidence="4 10" id="KW-0378">Hydrolase</keyword>
<evidence type="ECO:0000256" key="7">
    <source>
        <dbReference type="ARBA" id="ARBA00022840"/>
    </source>
</evidence>
<evidence type="ECO:0000256" key="5">
    <source>
        <dbReference type="ARBA" id="ARBA00022806"/>
    </source>
</evidence>
<dbReference type="Pfam" id="PF17946">
    <property type="entry name" value="RecC_C"/>
    <property type="match status" value="1"/>
</dbReference>
<dbReference type="PIRSF" id="PIRSF000980">
    <property type="entry name" value="RecC"/>
    <property type="match status" value="1"/>
</dbReference>
<comment type="similarity">
    <text evidence="10">Belongs to the RecC family.</text>
</comment>
<dbReference type="InterPro" id="IPR027417">
    <property type="entry name" value="P-loop_NTPase"/>
</dbReference>
<dbReference type="EMBL" id="JBBKZS010000003">
    <property type="protein sequence ID" value="MEJ8855097.1"/>
    <property type="molecule type" value="Genomic_DNA"/>
</dbReference>